<dbReference type="InterPro" id="IPR029144">
    <property type="entry name" value="Thr_synth_N"/>
</dbReference>
<dbReference type="NCBIfam" id="TIGR00260">
    <property type="entry name" value="thrC"/>
    <property type="match status" value="1"/>
</dbReference>
<evidence type="ECO:0000259" key="13">
    <source>
        <dbReference type="Pfam" id="PF14821"/>
    </source>
</evidence>
<dbReference type="InterPro" id="IPR037158">
    <property type="entry name" value="Thr_synth_N_sf"/>
</dbReference>
<keyword evidence="15" id="KW-1185">Reference proteome</keyword>
<evidence type="ECO:0000313" key="14">
    <source>
        <dbReference type="EMBL" id="MDM8156836.1"/>
    </source>
</evidence>
<evidence type="ECO:0000256" key="5">
    <source>
        <dbReference type="ARBA" id="ARBA00013028"/>
    </source>
</evidence>
<dbReference type="CDD" id="cd01560">
    <property type="entry name" value="Thr-synth_2"/>
    <property type="match status" value="1"/>
</dbReference>
<evidence type="ECO:0000256" key="3">
    <source>
        <dbReference type="ARBA" id="ARBA00004979"/>
    </source>
</evidence>
<dbReference type="GO" id="GO:0004795">
    <property type="term" value="F:threonine synthase activity"/>
    <property type="evidence" value="ECO:0007669"/>
    <property type="project" value="UniProtKB-EC"/>
</dbReference>
<protein>
    <recommendedName>
        <fullName evidence="6 11">Threonine synthase</fullName>
        <ecNumber evidence="5 11">4.2.3.1</ecNumber>
    </recommendedName>
</protein>
<dbReference type="InterPro" id="IPR001926">
    <property type="entry name" value="TrpB-like_PALP"/>
</dbReference>
<evidence type="ECO:0000256" key="10">
    <source>
        <dbReference type="ARBA" id="ARBA00049144"/>
    </source>
</evidence>
<dbReference type="EC" id="4.2.3.1" evidence="5 11"/>
<evidence type="ECO:0000256" key="8">
    <source>
        <dbReference type="ARBA" id="ARBA00022697"/>
    </source>
</evidence>
<comment type="similarity">
    <text evidence="4">Belongs to the threonine synthase family.</text>
</comment>
<dbReference type="Pfam" id="PF14821">
    <property type="entry name" value="Thr_synth_N"/>
    <property type="match status" value="1"/>
</dbReference>
<dbReference type="Pfam" id="PF24857">
    <property type="entry name" value="THR4_C"/>
    <property type="match status" value="1"/>
</dbReference>
<evidence type="ECO:0000256" key="11">
    <source>
        <dbReference type="NCBIfam" id="TIGR00260"/>
    </source>
</evidence>
<proteinExistence type="inferred from homology"/>
<dbReference type="SUPFAM" id="SSF53686">
    <property type="entry name" value="Tryptophan synthase beta subunit-like PLP-dependent enzymes"/>
    <property type="match status" value="1"/>
</dbReference>
<dbReference type="RefSeq" id="WP_289607303.1">
    <property type="nucleotide sequence ID" value="NZ_JAUDCG010000013.1"/>
</dbReference>
<evidence type="ECO:0000256" key="1">
    <source>
        <dbReference type="ARBA" id="ARBA00001933"/>
    </source>
</evidence>
<evidence type="ECO:0000256" key="4">
    <source>
        <dbReference type="ARBA" id="ARBA00005517"/>
    </source>
</evidence>
<dbReference type="PROSITE" id="PS00165">
    <property type="entry name" value="DEHYDRATASE_SER_THR"/>
    <property type="match status" value="1"/>
</dbReference>
<dbReference type="InterPro" id="IPR036052">
    <property type="entry name" value="TrpB-like_PALP_sf"/>
</dbReference>
<keyword evidence="9" id="KW-0663">Pyridoxal phosphate</keyword>
<dbReference type="InterPro" id="IPR004450">
    <property type="entry name" value="Thr_synthase-like"/>
</dbReference>
<dbReference type="Proteomes" id="UP001529340">
    <property type="component" value="Unassembled WGS sequence"/>
</dbReference>
<keyword evidence="14" id="KW-0456">Lyase</keyword>
<comment type="cofactor">
    <cofactor evidence="1">
        <name>pyridoxal 5'-phosphate</name>
        <dbReference type="ChEBI" id="CHEBI:597326"/>
    </cofactor>
</comment>
<dbReference type="InterPro" id="IPR000634">
    <property type="entry name" value="Ser/Thr_deHydtase_PyrdxlP-BS"/>
</dbReference>
<dbReference type="Pfam" id="PF00291">
    <property type="entry name" value="PALP"/>
    <property type="match status" value="1"/>
</dbReference>
<dbReference type="Gene3D" id="3.90.1380.10">
    <property type="entry name" value="Threonine synthase, N-terminal domain"/>
    <property type="match status" value="1"/>
</dbReference>
<dbReference type="PANTHER" id="PTHR43515:SF1">
    <property type="entry name" value="THREONINE SYNTHASE-LIKE 1"/>
    <property type="match status" value="1"/>
</dbReference>
<name>A0ABT7UB19_9FIRM</name>
<feature type="domain" description="Threonine synthase N-terminal" evidence="13">
    <location>
        <begin position="7"/>
        <end position="81"/>
    </location>
</feature>
<keyword evidence="7" id="KW-0028">Amino-acid biosynthesis</keyword>
<dbReference type="EMBL" id="JAUDCG010000013">
    <property type="protein sequence ID" value="MDM8156836.1"/>
    <property type="molecule type" value="Genomic_DNA"/>
</dbReference>
<evidence type="ECO:0000259" key="12">
    <source>
        <dbReference type="Pfam" id="PF00291"/>
    </source>
</evidence>
<evidence type="ECO:0000256" key="6">
    <source>
        <dbReference type="ARBA" id="ARBA00018679"/>
    </source>
</evidence>
<comment type="caution">
    <text evidence="14">The sequence shown here is derived from an EMBL/GenBank/DDBJ whole genome shotgun (WGS) entry which is preliminary data.</text>
</comment>
<gene>
    <name evidence="14" type="primary">thrC</name>
    <name evidence="14" type="ORF">QUV96_04200</name>
</gene>
<keyword evidence="8" id="KW-0791">Threonine biosynthesis</keyword>
<sequence length="493" mass="55202">MGNQPYYHSTRGEERCSPKEAILKGIASDGGLFVWDDLDQMQLDLHTFLQLDYPGMVQTLFRRLLWDYSEEELAACAQAAYGDTFDDERITPLVFAGKQPVLELFHGPTSAFKDVALCMLPQLMSRALAGKDEKVMIVTATSGDTGKAALSGFQDAENIGITVFYPQGKVSAIQRLQMVTQPGRNVSVCAIEGNFDDAQSSVKALFQSEGARRLKEEEHIVLSSANSINIGRLIPQIVYYFAAYQQLLQQEKIQWGEEISFCVPTGNFGNVLAGYYAKLLGLPIRHLIVAANENKVLDDFLRTGIYDRNRSFHTTISPSMDILISSNLERMLYYMCGKDSEKIRGWMDELARVGRYQVDEETLQKIRNVFLSGHCDNAQTSLQIERVYRSCGYVMDPHTAVGSYVLEQLALTEPCVLLSTASPYKFTRDVLKALQVEAAADDFVCMEQLSELTKTSIPQGLYALKSMEERFSDVIEVTDMEAYVCAKAKEVLK</sequence>
<evidence type="ECO:0000256" key="2">
    <source>
        <dbReference type="ARBA" id="ARBA00003648"/>
    </source>
</evidence>
<dbReference type="PANTHER" id="PTHR43515">
    <property type="entry name" value="THREONINE SYNTHASE-LIKE 1"/>
    <property type="match status" value="1"/>
</dbReference>
<reference evidence="14" key="2">
    <citation type="submission" date="2023-06" db="EMBL/GenBank/DDBJ databases">
        <authorList>
            <person name="Zeman M."/>
            <person name="Kubasova T."/>
            <person name="Jahodarova E."/>
            <person name="Nykrynova M."/>
            <person name="Rychlik I."/>
        </authorList>
    </citation>
    <scope>NUCLEOTIDE SEQUENCE</scope>
    <source>
        <strain evidence="14">ET39</strain>
    </source>
</reference>
<evidence type="ECO:0000256" key="9">
    <source>
        <dbReference type="ARBA" id="ARBA00022898"/>
    </source>
</evidence>
<evidence type="ECO:0000313" key="15">
    <source>
        <dbReference type="Proteomes" id="UP001529340"/>
    </source>
</evidence>
<reference evidence="14" key="1">
    <citation type="submission" date="2023-06" db="EMBL/GenBank/DDBJ databases">
        <title>Identification and characterization of horizontal gene transfer across gut microbiota members of farm animals based on homology search.</title>
        <authorList>
            <person name="Schwarzerova J."/>
            <person name="Nykrynova M."/>
            <person name="Jureckova K."/>
            <person name="Cejkova D."/>
            <person name="Rychlik I."/>
        </authorList>
    </citation>
    <scope>NUCLEOTIDE SEQUENCE</scope>
    <source>
        <strain evidence="14">ET39</strain>
    </source>
</reference>
<organism evidence="14 15">
    <name type="scientific">Amedibacillus dolichus</name>
    <dbReference type="NCBI Taxonomy" id="31971"/>
    <lineage>
        <taxon>Bacteria</taxon>
        <taxon>Bacillati</taxon>
        <taxon>Bacillota</taxon>
        <taxon>Erysipelotrichia</taxon>
        <taxon>Erysipelotrichales</taxon>
        <taxon>Erysipelotrichaceae</taxon>
        <taxon>Amedibacillus</taxon>
    </lineage>
</organism>
<comment type="function">
    <text evidence="2">Catalyzes the gamma-elimination of phosphate from L-phosphohomoserine and the beta-addition of water to produce L-threonine.</text>
</comment>
<dbReference type="Gene3D" id="3.40.50.1100">
    <property type="match status" value="2"/>
</dbReference>
<comment type="catalytic activity">
    <reaction evidence="10">
        <text>O-phospho-L-homoserine + H2O = L-threonine + phosphate</text>
        <dbReference type="Rhea" id="RHEA:10840"/>
        <dbReference type="ChEBI" id="CHEBI:15377"/>
        <dbReference type="ChEBI" id="CHEBI:43474"/>
        <dbReference type="ChEBI" id="CHEBI:57590"/>
        <dbReference type="ChEBI" id="CHEBI:57926"/>
        <dbReference type="EC" id="4.2.3.1"/>
    </reaction>
</comment>
<accession>A0ABT7UB19</accession>
<comment type="pathway">
    <text evidence="3">Amino-acid biosynthesis; L-threonine biosynthesis; L-threonine from L-aspartate: step 5/5.</text>
</comment>
<feature type="domain" description="Tryptophan synthase beta chain-like PALP" evidence="12">
    <location>
        <begin position="102"/>
        <end position="357"/>
    </location>
</feature>
<evidence type="ECO:0000256" key="7">
    <source>
        <dbReference type="ARBA" id="ARBA00022605"/>
    </source>
</evidence>